<evidence type="ECO:0000256" key="5">
    <source>
        <dbReference type="ARBA" id="ARBA00020264"/>
    </source>
</evidence>
<dbReference type="Pfam" id="PF10483">
    <property type="entry name" value="Elong_Iki1"/>
    <property type="match status" value="1"/>
</dbReference>
<evidence type="ECO:0000256" key="9">
    <source>
        <dbReference type="SAM" id="MobiDB-lite"/>
    </source>
</evidence>
<gene>
    <name evidence="10" type="ORF">CSSPJE1EN1_LOCUS18366</name>
</gene>
<feature type="region of interest" description="Disordered" evidence="9">
    <location>
        <begin position="371"/>
        <end position="392"/>
    </location>
</feature>
<keyword evidence="6" id="KW-0963">Cytoplasm</keyword>
<dbReference type="PANTHER" id="PTHR15641:SF1">
    <property type="entry name" value="ELONGATOR COMPLEX PROTEIN 5"/>
    <property type="match status" value="1"/>
</dbReference>
<organism evidence="10 11">
    <name type="scientific">Sphagnum jensenii</name>
    <dbReference type="NCBI Taxonomy" id="128206"/>
    <lineage>
        <taxon>Eukaryota</taxon>
        <taxon>Viridiplantae</taxon>
        <taxon>Streptophyta</taxon>
        <taxon>Embryophyta</taxon>
        <taxon>Bryophyta</taxon>
        <taxon>Sphagnophytina</taxon>
        <taxon>Sphagnopsida</taxon>
        <taxon>Sphagnales</taxon>
        <taxon>Sphagnaceae</taxon>
        <taxon>Sphagnum</taxon>
    </lineage>
</organism>
<evidence type="ECO:0000256" key="7">
    <source>
        <dbReference type="ARBA" id="ARBA00022694"/>
    </source>
</evidence>
<comment type="subcellular location">
    <subcellularLocation>
        <location evidence="2">Cytoplasm</location>
    </subcellularLocation>
    <subcellularLocation>
        <location evidence="1">Nucleus</location>
    </subcellularLocation>
</comment>
<reference evidence="10" key="1">
    <citation type="submission" date="2024-02" db="EMBL/GenBank/DDBJ databases">
        <authorList>
            <consortium name="ELIXIR-Norway"/>
            <consortium name="Elixir Norway"/>
        </authorList>
    </citation>
    <scope>NUCLEOTIDE SEQUENCE</scope>
</reference>
<dbReference type="InterPro" id="IPR019519">
    <property type="entry name" value="Elp5"/>
</dbReference>
<evidence type="ECO:0000256" key="4">
    <source>
        <dbReference type="ARBA" id="ARBA00009567"/>
    </source>
</evidence>
<proteinExistence type="inferred from homology"/>
<protein>
    <recommendedName>
        <fullName evidence="5">Elongator complex protein 5</fullName>
    </recommendedName>
</protein>
<comment type="pathway">
    <text evidence="3">tRNA modification; 5-methoxycarbonylmethyl-2-thiouridine-tRNA biosynthesis.</text>
</comment>
<dbReference type="Proteomes" id="UP001497444">
    <property type="component" value="Chromosome 5"/>
</dbReference>
<keyword evidence="7" id="KW-0819">tRNA processing</keyword>
<evidence type="ECO:0000256" key="1">
    <source>
        <dbReference type="ARBA" id="ARBA00004123"/>
    </source>
</evidence>
<dbReference type="EMBL" id="OZ020100">
    <property type="protein sequence ID" value="CAK9272888.1"/>
    <property type="molecule type" value="Genomic_DNA"/>
</dbReference>
<evidence type="ECO:0000256" key="2">
    <source>
        <dbReference type="ARBA" id="ARBA00004496"/>
    </source>
</evidence>
<evidence type="ECO:0000313" key="10">
    <source>
        <dbReference type="EMBL" id="CAK9272888.1"/>
    </source>
</evidence>
<accession>A0ABP0X197</accession>
<evidence type="ECO:0000313" key="11">
    <source>
        <dbReference type="Proteomes" id="UP001497444"/>
    </source>
</evidence>
<dbReference type="PANTHER" id="PTHR15641">
    <property type="entry name" value="ELONGATOR COMPLEX PROTEIN 5"/>
    <property type="match status" value="1"/>
</dbReference>
<name>A0ABP0X197_9BRYO</name>
<feature type="compositionally biased region" description="Acidic residues" evidence="9">
    <location>
        <begin position="377"/>
        <end position="392"/>
    </location>
</feature>
<evidence type="ECO:0000256" key="6">
    <source>
        <dbReference type="ARBA" id="ARBA00022490"/>
    </source>
</evidence>
<sequence>MAEAVARLLRDGVVVGEQAPAVMLCDSLQTRAAPALFTHFFASLTSNIAAGRAQAKGLVVVALRSTPESYTSSLDTEKKSRSSPGHCLQLVDCYTDPLGWNERIQGAEKLGEEGQQHTELEASSAYSTLCHDISDLNSLLSIVLRSGQGILLTHFLKICLMDALMQISFLLRYQSVAAITNFLSALRSHEQVSALMWVVHGDLHEARVVASLEYVATTVIHIKPQIHLPGQMLETQHKRETRRYGRIYVRQKKRNGRVREQVEEFQIENSGVKFAPVTLMTEMHQAVSLISSIPKVQFNLELSDKEREDRSKVVLPFEHQGDGKEVRIYDGRPDSVQSTFGSLNVVNGGSRHPEVVGSVAHKPSGVGEIHYLRDSDDERPDSDEDPDDDLDI</sequence>
<keyword evidence="8" id="KW-0539">Nucleus</keyword>
<evidence type="ECO:0000256" key="8">
    <source>
        <dbReference type="ARBA" id="ARBA00023242"/>
    </source>
</evidence>
<comment type="similarity">
    <text evidence="4">Belongs to the ELP5 family.</text>
</comment>
<evidence type="ECO:0000256" key="3">
    <source>
        <dbReference type="ARBA" id="ARBA00005043"/>
    </source>
</evidence>
<dbReference type="CDD" id="cd19496">
    <property type="entry name" value="Elp5"/>
    <property type="match status" value="1"/>
</dbReference>
<keyword evidence="11" id="KW-1185">Reference proteome</keyword>